<accession>A0ABU2BWP0</accession>
<keyword evidence="3" id="KW-1185">Reference proteome</keyword>
<sequence length="57" mass="6872">MTDRPPEWALQRAGEELYDVEDVDRVTRRAWEIARQERQIERERHDEYDDPDEGGEG</sequence>
<evidence type="ECO:0000313" key="2">
    <source>
        <dbReference type="EMBL" id="MDR7362639.1"/>
    </source>
</evidence>
<protein>
    <submittedName>
        <fullName evidence="2">Uncharacterized protein</fullName>
    </submittedName>
</protein>
<name>A0ABU2BWP0_9ACTN</name>
<evidence type="ECO:0000313" key="3">
    <source>
        <dbReference type="Proteomes" id="UP001183648"/>
    </source>
</evidence>
<comment type="caution">
    <text evidence="2">The sequence shown here is derived from an EMBL/GenBank/DDBJ whole genome shotgun (WGS) entry which is preliminary data.</text>
</comment>
<feature type="region of interest" description="Disordered" evidence="1">
    <location>
        <begin position="36"/>
        <end position="57"/>
    </location>
</feature>
<feature type="compositionally biased region" description="Basic and acidic residues" evidence="1">
    <location>
        <begin position="36"/>
        <end position="47"/>
    </location>
</feature>
<organism evidence="2 3">
    <name type="scientific">Nocardioides marmoribigeumensis</name>
    <dbReference type="NCBI Taxonomy" id="433649"/>
    <lineage>
        <taxon>Bacteria</taxon>
        <taxon>Bacillati</taxon>
        <taxon>Actinomycetota</taxon>
        <taxon>Actinomycetes</taxon>
        <taxon>Propionibacteriales</taxon>
        <taxon>Nocardioidaceae</taxon>
        <taxon>Nocardioides</taxon>
    </lineage>
</organism>
<proteinExistence type="predicted"/>
<evidence type="ECO:0000256" key="1">
    <source>
        <dbReference type="SAM" id="MobiDB-lite"/>
    </source>
</evidence>
<dbReference type="Proteomes" id="UP001183648">
    <property type="component" value="Unassembled WGS sequence"/>
</dbReference>
<gene>
    <name evidence="2" type="ORF">J2S63_002192</name>
</gene>
<dbReference type="RefSeq" id="WP_310301944.1">
    <property type="nucleotide sequence ID" value="NZ_BAAAPS010000008.1"/>
</dbReference>
<reference evidence="2 3" key="1">
    <citation type="submission" date="2023-07" db="EMBL/GenBank/DDBJ databases">
        <title>Sequencing the genomes of 1000 actinobacteria strains.</title>
        <authorList>
            <person name="Klenk H.-P."/>
        </authorList>
    </citation>
    <scope>NUCLEOTIDE SEQUENCE [LARGE SCALE GENOMIC DNA]</scope>
    <source>
        <strain evidence="2 3">DSM 19426</strain>
    </source>
</reference>
<dbReference type="EMBL" id="JAVDYG010000001">
    <property type="protein sequence ID" value="MDR7362639.1"/>
    <property type="molecule type" value="Genomic_DNA"/>
</dbReference>
<feature type="compositionally biased region" description="Acidic residues" evidence="1">
    <location>
        <begin position="48"/>
        <end position="57"/>
    </location>
</feature>